<dbReference type="Pfam" id="PF07853">
    <property type="entry name" value="DUF1648"/>
    <property type="match status" value="1"/>
</dbReference>
<proteinExistence type="predicted"/>
<dbReference type="RefSeq" id="WP_152204333.1">
    <property type="nucleotide sequence ID" value="NZ_VUKF01000050.1"/>
</dbReference>
<evidence type="ECO:0000259" key="2">
    <source>
        <dbReference type="Pfam" id="PF07853"/>
    </source>
</evidence>
<evidence type="ECO:0000313" key="3">
    <source>
        <dbReference type="EMBL" id="KAE8764089.1"/>
    </source>
</evidence>
<dbReference type="OrthoDB" id="9808690at2"/>
<dbReference type="EMBL" id="WHJE01000044">
    <property type="protein sequence ID" value="KAE8764089.1"/>
    <property type="molecule type" value="Genomic_DNA"/>
</dbReference>
<dbReference type="Proteomes" id="UP000451860">
    <property type="component" value="Unassembled WGS sequence"/>
</dbReference>
<feature type="transmembrane region" description="Helical" evidence="1">
    <location>
        <begin position="150"/>
        <end position="171"/>
    </location>
</feature>
<organism evidence="3 4">
    <name type="scientific">Georgenia thermotolerans</name>
    <dbReference type="NCBI Taxonomy" id="527326"/>
    <lineage>
        <taxon>Bacteria</taxon>
        <taxon>Bacillati</taxon>
        <taxon>Actinomycetota</taxon>
        <taxon>Actinomycetes</taxon>
        <taxon>Micrococcales</taxon>
        <taxon>Bogoriellaceae</taxon>
        <taxon>Georgenia</taxon>
    </lineage>
</organism>
<name>A0A7J5UNY9_9MICO</name>
<evidence type="ECO:0000313" key="4">
    <source>
        <dbReference type="Proteomes" id="UP000451860"/>
    </source>
</evidence>
<protein>
    <submittedName>
        <fullName evidence="3">DUF1648 domain-containing protein</fullName>
    </submittedName>
</protein>
<feature type="transmembrane region" description="Helical" evidence="1">
    <location>
        <begin position="30"/>
        <end position="49"/>
    </location>
</feature>
<gene>
    <name evidence="3" type="ORF">GB883_10915</name>
</gene>
<keyword evidence="1" id="KW-0812">Transmembrane</keyword>
<keyword evidence="4" id="KW-1185">Reference proteome</keyword>
<feature type="transmembrane region" description="Helical" evidence="1">
    <location>
        <begin position="118"/>
        <end position="138"/>
    </location>
</feature>
<keyword evidence="1" id="KW-0472">Membrane</keyword>
<comment type="caution">
    <text evidence="3">The sequence shown here is derived from an EMBL/GenBank/DDBJ whole genome shotgun (WGS) entry which is preliminary data.</text>
</comment>
<keyword evidence="1" id="KW-1133">Transmembrane helix</keyword>
<sequence length="175" mass="18585">MPEERGRRAAFAGRPAPDYRTGTGTRALRLAAWAVFVAGVLLIAARYPALPATIPTHFDATGTPDGFGPRTSILWLPLLWFVLQAGLLALSRYPRIFNYPVPVTADNAQRLYREGEQLMVVLAAEVAVMFLGIVLMMLDGASTGRLALGAGPVLAGAGLVGVLAACVVGIVRMLR</sequence>
<feature type="transmembrane region" description="Helical" evidence="1">
    <location>
        <begin position="72"/>
        <end position="90"/>
    </location>
</feature>
<accession>A0A7J5UNY9</accession>
<dbReference type="InterPro" id="IPR012867">
    <property type="entry name" value="DUF1648"/>
</dbReference>
<evidence type="ECO:0000256" key="1">
    <source>
        <dbReference type="SAM" id="Phobius"/>
    </source>
</evidence>
<reference evidence="3 4" key="1">
    <citation type="submission" date="2019-10" db="EMBL/GenBank/DDBJ databases">
        <title>Georgenia wutianyii sp. nov. and Georgenia yuyongxinii sp. nov. isolated from plateau pika (Ochotona curzoniae) in the Qinghai-Tibet plateau of China.</title>
        <authorList>
            <person name="Tian Z."/>
        </authorList>
    </citation>
    <scope>NUCLEOTIDE SEQUENCE [LARGE SCALE GENOMIC DNA]</scope>
    <source>
        <strain evidence="3 4">DSM 21501</strain>
    </source>
</reference>
<dbReference type="AlphaFoldDB" id="A0A7J5UNY9"/>
<feature type="domain" description="DUF1648" evidence="2">
    <location>
        <begin position="35"/>
        <end position="79"/>
    </location>
</feature>